<dbReference type="PANTHER" id="PTHR15208">
    <property type="entry name" value="RECEPTOR-BINDING CANCER ANTIGEN EXPRESSED ON SISO CELLS CANCER ASSOCIATED SURFACE ANTIGEN RCAS1 ESTROGEN RECEPTOR-BINDING FRAGMENT- ASSOCIATED GENE 9 PROTEIN"/>
    <property type="match status" value="1"/>
</dbReference>
<evidence type="ECO:0000313" key="2">
    <source>
        <dbReference type="EMBL" id="CAB3367945.1"/>
    </source>
</evidence>
<feature type="transmembrane region" description="Helical" evidence="1">
    <location>
        <begin position="139"/>
        <end position="162"/>
    </location>
</feature>
<keyword evidence="1" id="KW-0472">Membrane</keyword>
<name>A0A8S1CRP0_9INSE</name>
<protein>
    <submittedName>
        <fullName evidence="2">Uncharacterized protein</fullName>
    </submittedName>
</protein>
<dbReference type="EMBL" id="CADEPI010000035">
    <property type="protein sequence ID" value="CAB3367945.1"/>
    <property type="molecule type" value="Genomic_DNA"/>
</dbReference>
<keyword evidence="1" id="KW-1133">Transmembrane helix</keyword>
<evidence type="ECO:0000256" key="1">
    <source>
        <dbReference type="SAM" id="Phobius"/>
    </source>
</evidence>
<reference evidence="2 3" key="1">
    <citation type="submission" date="2020-04" db="EMBL/GenBank/DDBJ databases">
        <authorList>
            <person name="Alioto T."/>
            <person name="Alioto T."/>
            <person name="Gomez Garrido J."/>
        </authorList>
    </citation>
    <scope>NUCLEOTIDE SEQUENCE [LARGE SCALE GENOMIC DNA]</scope>
</reference>
<keyword evidence="3" id="KW-1185">Reference proteome</keyword>
<organism evidence="2 3">
    <name type="scientific">Cloeon dipterum</name>
    <dbReference type="NCBI Taxonomy" id="197152"/>
    <lineage>
        <taxon>Eukaryota</taxon>
        <taxon>Metazoa</taxon>
        <taxon>Ecdysozoa</taxon>
        <taxon>Arthropoda</taxon>
        <taxon>Hexapoda</taxon>
        <taxon>Insecta</taxon>
        <taxon>Pterygota</taxon>
        <taxon>Palaeoptera</taxon>
        <taxon>Ephemeroptera</taxon>
        <taxon>Pisciforma</taxon>
        <taxon>Baetidae</taxon>
        <taxon>Cloeon</taxon>
    </lineage>
</organism>
<dbReference type="InterPro" id="IPR017025">
    <property type="entry name" value="Cancer-assoc_antigen_RCAS1"/>
</dbReference>
<gene>
    <name evidence="2" type="ORF">CLODIP_2_CD08449</name>
</gene>
<sequence>MIGALQVLLAKLRGLFLWVLALFRRACCCFRRRRRLSQSESHPLTAIGVVPNDPQENVQGGWDTWGKEEDEVTRQIREYRTSLATARQKQNEPEEPEVQADYFQDMIPRVTKAPRVKLSAQEEQVDVSRSSLMFAAQPMPIVVCISSIILYFADLTASIFIFKAKISNFTSKGMKTLDGSIIK</sequence>
<accession>A0A8S1CRP0</accession>
<keyword evidence="1" id="KW-0812">Transmembrane</keyword>
<dbReference type="Proteomes" id="UP000494165">
    <property type="component" value="Unassembled WGS sequence"/>
</dbReference>
<dbReference type="GO" id="GO:0030141">
    <property type="term" value="C:secretory granule"/>
    <property type="evidence" value="ECO:0007669"/>
    <property type="project" value="TreeGrafter"/>
</dbReference>
<dbReference type="OrthoDB" id="10017216at2759"/>
<dbReference type="PANTHER" id="PTHR15208:SF2">
    <property type="entry name" value="RECEPTOR-BINDING CANCER ANTIGEN EXPRESSED ON SISO CELLS"/>
    <property type="match status" value="1"/>
</dbReference>
<dbReference type="AlphaFoldDB" id="A0A8S1CRP0"/>
<comment type="caution">
    <text evidence="2">The sequence shown here is derived from an EMBL/GenBank/DDBJ whole genome shotgun (WGS) entry which is preliminary data.</text>
</comment>
<proteinExistence type="predicted"/>
<evidence type="ECO:0000313" key="3">
    <source>
        <dbReference type="Proteomes" id="UP000494165"/>
    </source>
</evidence>